<organism evidence="1">
    <name type="scientific">Arundo donax</name>
    <name type="common">Giant reed</name>
    <name type="synonym">Donax arundinaceus</name>
    <dbReference type="NCBI Taxonomy" id="35708"/>
    <lineage>
        <taxon>Eukaryota</taxon>
        <taxon>Viridiplantae</taxon>
        <taxon>Streptophyta</taxon>
        <taxon>Embryophyta</taxon>
        <taxon>Tracheophyta</taxon>
        <taxon>Spermatophyta</taxon>
        <taxon>Magnoliopsida</taxon>
        <taxon>Liliopsida</taxon>
        <taxon>Poales</taxon>
        <taxon>Poaceae</taxon>
        <taxon>PACMAD clade</taxon>
        <taxon>Arundinoideae</taxon>
        <taxon>Arundineae</taxon>
        <taxon>Arundo</taxon>
    </lineage>
</organism>
<protein>
    <submittedName>
        <fullName evidence="1">Uncharacterized protein</fullName>
    </submittedName>
</protein>
<evidence type="ECO:0000313" key="1">
    <source>
        <dbReference type="EMBL" id="JAD99079.1"/>
    </source>
</evidence>
<reference evidence="1" key="1">
    <citation type="submission" date="2014-09" db="EMBL/GenBank/DDBJ databases">
        <authorList>
            <person name="Magalhaes I.L.F."/>
            <person name="Oliveira U."/>
            <person name="Santos F.R."/>
            <person name="Vidigal T.H.D.A."/>
            <person name="Brescovit A.D."/>
            <person name="Santos A.J."/>
        </authorList>
    </citation>
    <scope>NUCLEOTIDE SEQUENCE</scope>
    <source>
        <tissue evidence="1">Shoot tissue taken approximately 20 cm above the soil surface</tissue>
    </source>
</reference>
<proteinExistence type="predicted"/>
<sequence>MWLILCSSG</sequence>
<accession>A0A0A9EEA6</accession>
<name>A0A0A9EEA6_ARUDO</name>
<reference evidence="1" key="2">
    <citation type="journal article" date="2015" name="Data Brief">
        <title>Shoot transcriptome of the giant reed, Arundo donax.</title>
        <authorList>
            <person name="Barrero R.A."/>
            <person name="Guerrero F.D."/>
            <person name="Moolhuijzen P."/>
            <person name="Goolsby J.A."/>
            <person name="Tidwell J."/>
            <person name="Bellgard S.E."/>
            <person name="Bellgard M.I."/>
        </authorList>
    </citation>
    <scope>NUCLEOTIDE SEQUENCE</scope>
    <source>
        <tissue evidence="1">Shoot tissue taken approximately 20 cm above the soil surface</tissue>
    </source>
</reference>
<dbReference type="EMBL" id="GBRH01198816">
    <property type="protein sequence ID" value="JAD99079.1"/>
    <property type="molecule type" value="Transcribed_RNA"/>
</dbReference>